<dbReference type="Proteomes" id="UP000499080">
    <property type="component" value="Unassembled WGS sequence"/>
</dbReference>
<proteinExistence type="predicted"/>
<reference evidence="1 2" key="1">
    <citation type="journal article" date="2019" name="Sci. Rep.">
        <title>Orb-weaving spider Araneus ventricosus genome elucidates the spidroin gene catalogue.</title>
        <authorList>
            <person name="Kono N."/>
            <person name="Nakamura H."/>
            <person name="Ohtoshi R."/>
            <person name="Moran D.A.P."/>
            <person name="Shinohara A."/>
            <person name="Yoshida Y."/>
            <person name="Fujiwara M."/>
            <person name="Mori M."/>
            <person name="Tomita M."/>
            <person name="Arakawa K."/>
        </authorList>
    </citation>
    <scope>NUCLEOTIDE SEQUENCE [LARGE SCALE GENOMIC DNA]</scope>
</reference>
<evidence type="ECO:0000313" key="1">
    <source>
        <dbReference type="EMBL" id="GBM64688.1"/>
    </source>
</evidence>
<accession>A0A4Y2HHB6</accession>
<evidence type="ECO:0000313" key="2">
    <source>
        <dbReference type="Proteomes" id="UP000499080"/>
    </source>
</evidence>
<organism evidence="1 2">
    <name type="scientific">Araneus ventricosus</name>
    <name type="common">Orbweaver spider</name>
    <name type="synonym">Epeira ventricosa</name>
    <dbReference type="NCBI Taxonomy" id="182803"/>
    <lineage>
        <taxon>Eukaryota</taxon>
        <taxon>Metazoa</taxon>
        <taxon>Ecdysozoa</taxon>
        <taxon>Arthropoda</taxon>
        <taxon>Chelicerata</taxon>
        <taxon>Arachnida</taxon>
        <taxon>Araneae</taxon>
        <taxon>Araneomorphae</taxon>
        <taxon>Entelegynae</taxon>
        <taxon>Araneoidea</taxon>
        <taxon>Araneidae</taxon>
        <taxon>Araneus</taxon>
    </lineage>
</organism>
<name>A0A4Y2HHB6_ARAVE</name>
<comment type="caution">
    <text evidence="1">The sequence shown here is derived from an EMBL/GenBank/DDBJ whole genome shotgun (WGS) entry which is preliminary data.</text>
</comment>
<gene>
    <name evidence="1" type="ORF">AVEN_175188_1</name>
</gene>
<keyword evidence="2" id="KW-1185">Reference proteome</keyword>
<sequence length="104" mass="12375">MRNCVPSFIKIAKHVNWPICYIILENLDYPALRDWDIAYLPLQYFKKANEEPVYRVLSKSPCMSASQFVTYILETLSHPALRAWDWAYLFLHYGFRLAGWLLCR</sequence>
<dbReference type="EMBL" id="BGPR01001940">
    <property type="protein sequence ID" value="GBM64688.1"/>
    <property type="molecule type" value="Genomic_DNA"/>
</dbReference>
<protein>
    <submittedName>
        <fullName evidence="1">Uncharacterized protein</fullName>
    </submittedName>
</protein>
<dbReference type="AlphaFoldDB" id="A0A4Y2HHB6"/>